<dbReference type="EMBL" id="RAHJ01000021">
    <property type="protein sequence ID" value="RJX66083.1"/>
    <property type="molecule type" value="Genomic_DNA"/>
</dbReference>
<name>A0A419QZ23_9SPHN</name>
<gene>
    <name evidence="1" type="ORF">D6858_14065</name>
</gene>
<protein>
    <submittedName>
        <fullName evidence="1">Uncharacterized protein</fullName>
    </submittedName>
</protein>
<evidence type="ECO:0000313" key="2">
    <source>
        <dbReference type="Proteomes" id="UP000284322"/>
    </source>
</evidence>
<organism evidence="1 2">
    <name type="scientific">Tsuneonella suprasediminis</name>
    <dbReference type="NCBI Taxonomy" id="2306996"/>
    <lineage>
        <taxon>Bacteria</taxon>
        <taxon>Pseudomonadati</taxon>
        <taxon>Pseudomonadota</taxon>
        <taxon>Alphaproteobacteria</taxon>
        <taxon>Sphingomonadales</taxon>
        <taxon>Erythrobacteraceae</taxon>
        <taxon>Tsuneonella</taxon>
    </lineage>
</organism>
<sequence>MLVAEPIDENEISTKLASQLFPRLPYGNQLETKLDQLTGNLMKRARQNDCVVSGKVIEEILGLASLTDAQETLRLALETALTARQYDPAFDVRAPLPASTTTHLELVSGSSGNGKSWALYRLAQEALENRQPAVLIRASDRSELERELKRLIAIEALDHESPIEPPALGRLWRRRHGDDASNVLVLWEGCQNPEELKQLFYQSGIGEGIRAVAEVPPEADAEVFREIGIEPFQIGEFGVSELFEALSRRGVNAGAVPSSIRRMLRHPVLCGIYAQLAIEGDKWNPSNEYLVLNKFWERARQKAGQAAGARLKALAEKMVEKGSREATDSEVLALSFTDEQLGKLASSGWLEHLSGKWRFAHDRLLTWAIAEWLAERLSRPSAAVDEIAKSIEELQNDSPEDRNRLHGLGFLMMDVLWLATSEGVPADKLGELMALLEEDRLHRSSQSFYRDLCPTLGSGIVEGLLARADLLTDDEGECGHIGNIAAAIRALTLTDTEKASIIQRLSKGDENAWRLLLLLGNRWPLEGQRERVWEGLVEAYRTLGSEQRKFSEFEIFRDAALCLCLLDPHWLENKILSTTDPKELGIASSLLREVSPVPDEQTWSLVSNHLLAHMSSDDHTQIIGFIRRTEDKTKIPFLVEQIEAGSHGGPDALVALAMIDPSAALDIIASKPVLKYAPHAGLWLQRVLDHSPDRGRNLIDQWLMHIDPTGCMLASLWAAEPTGVGSETVAILLRCLAAEMVQEGGGDERIIRILLGVLGSSKIRPSTGNSFRSFHGSRLASELRIRLEAHAHGARNPLAEKMWSVLLRIDGADFETYVLNLLDGPVEARGYGVGSAIFSPTPSVIDRLEQMALDWSSDYSQQMRKPIWRALVSIEPHKWYSRMLALLSASSEVERSLGVELFDDLGYVEDAYALVDCVRMSEVGGDLEARAINLAVHYDVKDPLLLERALPRFRKEKDSEGHLAACNVLLQERGTPARAELDKFLMELTTRNSWNSTDMEVLAIRLRQDDVSEELLEAAEPFMRRPSFFGERIIDPYLERGHQEIEDIVLDRAFAPPQMLTSELPNMIEALARINLSKAEQAFEQAWLETPKRQRYLVPSSRKLGASALQAMLSNLPSKDHGQDSEIAFRLMCIECRRRHAEALPMIATRYGTASKSDRELLAKVISWLPDAKAELERLAANENDPDVRDLVEGLLNLHLQRAEAVNAYRADPGSVPKLLHVLEIVDPEVLFRMSDEWSITGLIQSSGQQTVVAEDVLVRRFNKVGKTRYKKVRIRPRIHSDIELSH</sequence>
<dbReference type="Proteomes" id="UP000284322">
    <property type="component" value="Unassembled WGS sequence"/>
</dbReference>
<evidence type="ECO:0000313" key="1">
    <source>
        <dbReference type="EMBL" id="RJX66083.1"/>
    </source>
</evidence>
<proteinExistence type="predicted"/>
<accession>A0A419QZ23</accession>
<keyword evidence="2" id="KW-1185">Reference proteome</keyword>
<reference evidence="1 2" key="1">
    <citation type="submission" date="2018-09" db="EMBL/GenBank/DDBJ databases">
        <title>Altererythrobacter sp.Ery1 and Ery12, the genome sequencing of novel strains in genus Alterythrobacter.</title>
        <authorList>
            <person name="Cheng H."/>
            <person name="Wu Y.-H."/>
            <person name="Fang C."/>
            <person name="Xu X.-W."/>
        </authorList>
    </citation>
    <scope>NUCLEOTIDE SEQUENCE [LARGE SCALE GENOMIC DNA]</scope>
    <source>
        <strain evidence="1 2">Ery12</strain>
    </source>
</reference>
<comment type="caution">
    <text evidence="1">The sequence shown here is derived from an EMBL/GenBank/DDBJ whole genome shotgun (WGS) entry which is preliminary data.</text>
</comment>